<evidence type="ECO:0000259" key="1">
    <source>
        <dbReference type="Pfam" id="PF00561"/>
    </source>
</evidence>
<dbReference type="SUPFAM" id="SSF53474">
    <property type="entry name" value="alpha/beta-Hydrolases"/>
    <property type="match status" value="1"/>
</dbReference>
<dbReference type="STRING" id="292563.Cyast_0658"/>
<dbReference type="KEGG" id="csn:Cyast_0658"/>
<feature type="domain" description="AB hydrolase-1" evidence="1">
    <location>
        <begin position="63"/>
        <end position="123"/>
    </location>
</feature>
<dbReference type="InterPro" id="IPR000073">
    <property type="entry name" value="AB_hydrolase_1"/>
</dbReference>
<dbReference type="InterPro" id="IPR029058">
    <property type="entry name" value="AB_hydrolase_fold"/>
</dbReference>
<dbReference type="eggNOG" id="COG0596">
    <property type="taxonomic scope" value="Bacteria"/>
</dbReference>
<dbReference type="PATRIC" id="fig|292563.3.peg.689"/>
<gene>
    <name evidence="2" type="ordered locus">Cyast_0658</name>
</gene>
<protein>
    <submittedName>
        <fullName evidence="2">Alpha/beta hydrolase fold protein</fullName>
    </submittedName>
</protein>
<reference evidence="3" key="1">
    <citation type="journal article" date="2013" name="Proc. Natl. Acad. Sci. U.S.A.">
        <title>Improving the coverage of the cyanobacterial phylum using diversity-driven genome sequencing.</title>
        <authorList>
            <person name="Shih P.M."/>
            <person name="Wu D."/>
            <person name="Latifi A."/>
            <person name="Axen S.D."/>
            <person name="Fewer D.P."/>
            <person name="Talla E."/>
            <person name="Calteau A."/>
            <person name="Cai F."/>
            <person name="Tandeau de Marsac N."/>
            <person name="Rippka R."/>
            <person name="Herdman M."/>
            <person name="Sivonen K."/>
            <person name="Coursin T."/>
            <person name="Laurent T."/>
            <person name="Goodwin L."/>
            <person name="Nolan M."/>
            <person name="Davenport K.W."/>
            <person name="Han C.S."/>
            <person name="Rubin E.M."/>
            <person name="Eisen J.A."/>
            <person name="Woyke T."/>
            <person name="Gugger M."/>
            <person name="Kerfeld C.A."/>
        </authorList>
    </citation>
    <scope>NUCLEOTIDE SEQUENCE [LARGE SCALE GENOMIC DNA]</scope>
    <source>
        <strain evidence="3">ATCC 29140 / PCC 7202</strain>
    </source>
</reference>
<dbReference type="Pfam" id="PF00561">
    <property type="entry name" value="Abhydrolase_1"/>
    <property type="match status" value="1"/>
</dbReference>
<dbReference type="Gene3D" id="3.40.50.1820">
    <property type="entry name" value="alpha/beta hydrolase"/>
    <property type="match status" value="1"/>
</dbReference>
<evidence type="ECO:0000313" key="2">
    <source>
        <dbReference type="EMBL" id="AFZ46634.1"/>
    </source>
</evidence>
<name>K9YIE7_CYASC</name>
<dbReference type="Proteomes" id="UP000010483">
    <property type="component" value="Chromosome"/>
</dbReference>
<keyword evidence="2" id="KW-0378">Hydrolase</keyword>
<proteinExistence type="predicted"/>
<accession>K9YIE7</accession>
<keyword evidence="3" id="KW-1185">Reference proteome</keyword>
<evidence type="ECO:0000313" key="3">
    <source>
        <dbReference type="Proteomes" id="UP000010483"/>
    </source>
</evidence>
<dbReference type="AlphaFoldDB" id="K9YIE7"/>
<dbReference type="EMBL" id="CP003940">
    <property type="protein sequence ID" value="AFZ46634.1"/>
    <property type="molecule type" value="Genomic_DNA"/>
</dbReference>
<dbReference type="GO" id="GO:0016787">
    <property type="term" value="F:hydrolase activity"/>
    <property type="evidence" value="ECO:0007669"/>
    <property type="project" value="UniProtKB-KW"/>
</dbReference>
<dbReference type="InterPro" id="IPR050266">
    <property type="entry name" value="AB_hydrolase_sf"/>
</dbReference>
<dbReference type="HOGENOM" id="CLU_1118260_0_0_3"/>
<sequence length="253" mass="29247">MFKSPDVLWLNTNTYLKRFNLPIIKYLSRQVSIGQWEYEQNQDEGCSLEGAIALLDDYLTMTKKPVHLIGHSTGGLLGLLYARQHPEKIKSLTLLGVGVNPSIDWVEYYYNLRKNFPCSRETILTRLSHHLFHYQNHYYQKAFVNILDKALLYSLSPHSLYKSEEISKGGIEKPLMVCGSAEDGIIPCQDIEQWQPHLKQEDYLCLINQNSHFFHYLSPQCVGQQILKFLKATSQTADKKPLPETSRKGIYHK</sequence>
<dbReference type="PRINTS" id="PR00111">
    <property type="entry name" value="ABHYDROLASE"/>
</dbReference>
<organism evidence="2 3">
    <name type="scientific">Cyanobacterium stanieri (strain ATCC 29140 / PCC 7202)</name>
    <dbReference type="NCBI Taxonomy" id="292563"/>
    <lineage>
        <taxon>Bacteria</taxon>
        <taxon>Bacillati</taxon>
        <taxon>Cyanobacteriota</taxon>
        <taxon>Cyanophyceae</taxon>
        <taxon>Oscillatoriophycideae</taxon>
        <taxon>Chroococcales</taxon>
        <taxon>Geminocystaceae</taxon>
        <taxon>Cyanobacterium</taxon>
    </lineage>
</organism>
<dbReference type="PANTHER" id="PTHR43798:SF33">
    <property type="entry name" value="HYDROLASE, PUTATIVE (AFU_ORTHOLOGUE AFUA_2G14860)-RELATED"/>
    <property type="match status" value="1"/>
</dbReference>
<dbReference type="PANTHER" id="PTHR43798">
    <property type="entry name" value="MONOACYLGLYCEROL LIPASE"/>
    <property type="match status" value="1"/>
</dbReference>
<dbReference type="GO" id="GO:0016020">
    <property type="term" value="C:membrane"/>
    <property type="evidence" value="ECO:0007669"/>
    <property type="project" value="TreeGrafter"/>
</dbReference>
<dbReference type="BioCyc" id="CSTA292563:G1353-663-MONOMER"/>